<dbReference type="InterPro" id="IPR031336">
    <property type="entry name" value="CDC73_C"/>
</dbReference>
<dbReference type="InterPro" id="IPR007852">
    <property type="entry name" value="Cdc73/Parafibromin"/>
</dbReference>
<dbReference type="InterPro" id="IPR038103">
    <property type="entry name" value="CDC73_C_sf"/>
</dbReference>
<dbReference type="Proteomes" id="UP000054350">
    <property type="component" value="Unassembled WGS sequence"/>
</dbReference>
<protein>
    <recommendedName>
        <fullName evidence="6">Cell division control protein 73 C-terminal domain-containing protein</fullName>
    </recommendedName>
</protein>
<dbReference type="EMBL" id="GG745341">
    <property type="protein sequence ID" value="KNE62882.1"/>
    <property type="molecule type" value="Genomic_DNA"/>
</dbReference>
<evidence type="ECO:0000259" key="6">
    <source>
        <dbReference type="Pfam" id="PF05179"/>
    </source>
</evidence>
<proteinExistence type="inferred from homology"/>
<dbReference type="OrthoDB" id="2186602at2759"/>
<comment type="subcellular location">
    <subcellularLocation>
        <location evidence="1">Nucleus</location>
    </subcellularLocation>
</comment>
<dbReference type="eggNOG" id="KOG3786">
    <property type="taxonomic scope" value="Eukaryota"/>
</dbReference>
<reference evidence="8" key="2">
    <citation type="submission" date="2009-11" db="EMBL/GenBank/DDBJ databases">
        <title>The Genome Sequence of Allomyces macrogynus strain ATCC 38327.</title>
        <authorList>
            <consortium name="The Broad Institute Genome Sequencing Platform"/>
            <person name="Russ C."/>
            <person name="Cuomo C."/>
            <person name="Shea T."/>
            <person name="Young S.K."/>
            <person name="Zeng Q."/>
            <person name="Koehrsen M."/>
            <person name="Haas B."/>
            <person name="Borodovsky M."/>
            <person name="Guigo R."/>
            <person name="Alvarado L."/>
            <person name="Berlin A."/>
            <person name="Borenstein D."/>
            <person name="Chen Z."/>
            <person name="Engels R."/>
            <person name="Freedman E."/>
            <person name="Gellesch M."/>
            <person name="Goldberg J."/>
            <person name="Griggs A."/>
            <person name="Gujja S."/>
            <person name="Heiman D."/>
            <person name="Hepburn T."/>
            <person name="Howarth C."/>
            <person name="Jen D."/>
            <person name="Larson L."/>
            <person name="Lewis B."/>
            <person name="Mehta T."/>
            <person name="Park D."/>
            <person name="Pearson M."/>
            <person name="Roberts A."/>
            <person name="Saif S."/>
            <person name="Shenoy N."/>
            <person name="Sisk P."/>
            <person name="Stolte C."/>
            <person name="Sykes S."/>
            <person name="Walk T."/>
            <person name="White J."/>
            <person name="Yandava C."/>
            <person name="Burger G."/>
            <person name="Gray M.W."/>
            <person name="Holland P.W.H."/>
            <person name="King N."/>
            <person name="Lang F.B.F."/>
            <person name="Roger A.J."/>
            <person name="Ruiz-Trillo I."/>
            <person name="Lander E."/>
            <person name="Nusbaum C."/>
        </authorList>
    </citation>
    <scope>NUCLEOTIDE SEQUENCE [LARGE SCALE GENOMIC DNA]</scope>
    <source>
        <strain evidence="8">ATCC 38327</strain>
    </source>
</reference>
<dbReference type="Gene3D" id="3.40.50.11990">
    <property type="entry name" value="RNA polymerase II accessory factor, Cdc73 C-terminal domain"/>
    <property type="match status" value="1"/>
</dbReference>
<evidence type="ECO:0000256" key="2">
    <source>
        <dbReference type="ARBA" id="ARBA00010427"/>
    </source>
</evidence>
<evidence type="ECO:0000256" key="1">
    <source>
        <dbReference type="ARBA" id="ARBA00004123"/>
    </source>
</evidence>
<dbReference type="OMA" id="FRPDYWN"/>
<evidence type="ECO:0000313" key="8">
    <source>
        <dbReference type="Proteomes" id="UP000054350"/>
    </source>
</evidence>
<comment type="similarity">
    <text evidence="2">Belongs to the CDC73 family.</text>
</comment>
<dbReference type="GO" id="GO:0032968">
    <property type="term" value="P:positive regulation of transcription elongation by RNA polymerase II"/>
    <property type="evidence" value="ECO:0007669"/>
    <property type="project" value="TreeGrafter"/>
</dbReference>
<evidence type="ECO:0000313" key="7">
    <source>
        <dbReference type="EMBL" id="KNE62882.1"/>
    </source>
</evidence>
<dbReference type="AlphaFoldDB" id="A0A0L0SK63"/>
<keyword evidence="8" id="KW-1185">Reference proteome</keyword>
<dbReference type="GO" id="GO:0006368">
    <property type="term" value="P:transcription elongation by RNA polymerase II"/>
    <property type="evidence" value="ECO:0007669"/>
    <property type="project" value="InterPro"/>
</dbReference>
<dbReference type="STRING" id="578462.A0A0L0SK63"/>
<dbReference type="VEuPathDB" id="FungiDB:AMAG_08060"/>
<name>A0A0L0SK63_ALLM3</name>
<keyword evidence="3" id="KW-0804">Transcription</keyword>
<dbReference type="Pfam" id="PF05179">
    <property type="entry name" value="CDC73_C"/>
    <property type="match status" value="1"/>
</dbReference>
<feature type="region of interest" description="Disordered" evidence="5">
    <location>
        <begin position="197"/>
        <end position="218"/>
    </location>
</feature>
<dbReference type="GO" id="GO:0016593">
    <property type="term" value="C:Cdc73/Paf1 complex"/>
    <property type="evidence" value="ECO:0007669"/>
    <property type="project" value="InterPro"/>
</dbReference>
<feature type="domain" description="Cell division control protein 73 C-terminal" evidence="6">
    <location>
        <begin position="227"/>
        <end position="379"/>
    </location>
</feature>
<dbReference type="GO" id="GO:0000993">
    <property type="term" value="F:RNA polymerase II complex binding"/>
    <property type="evidence" value="ECO:0007669"/>
    <property type="project" value="TreeGrafter"/>
</dbReference>
<evidence type="ECO:0000256" key="4">
    <source>
        <dbReference type="ARBA" id="ARBA00023242"/>
    </source>
</evidence>
<organism evidence="7 8">
    <name type="scientific">Allomyces macrogynus (strain ATCC 38327)</name>
    <name type="common">Allomyces javanicus var. macrogynus</name>
    <dbReference type="NCBI Taxonomy" id="578462"/>
    <lineage>
        <taxon>Eukaryota</taxon>
        <taxon>Fungi</taxon>
        <taxon>Fungi incertae sedis</taxon>
        <taxon>Blastocladiomycota</taxon>
        <taxon>Blastocladiomycetes</taxon>
        <taxon>Blastocladiales</taxon>
        <taxon>Blastocladiaceae</taxon>
        <taxon>Allomyces</taxon>
    </lineage>
</organism>
<keyword evidence="4" id="KW-0539">Nucleus</keyword>
<dbReference type="PANTHER" id="PTHR12466:SF8">
    <property type="entry name" value="PARAFIBROMIN"/>
    <property type="match status" value="1"/>
</dbReference>
<gene>
    <name evidence="7" type="ORF">AMAG_08060</name>
</gene>
<accession>A0A0L0SK63</accession>
<evidence type="ECO:0000256" key="3">
    <source>
        <dbReference type="ARBA" id="ARBA00023163"/>
    </source>
</evidence>
<evidence type="ECO:0000256" key="5">
    <source>
        <dbReference type="SAM" id="MobiDB-lite"/>
    </source>
</evidence>
<sequence length="389" mass="42374">MADPILASLRAVTSSGSPSLAYLRADGTPTTDLAEATDVSLPHGDQVPLDTATAFFAAGKGYLPVRAIVFLWALRDAPFGDYLTSAFQHQVAAVGFQERNELVEWLRGAKDRLDVGHAPIAQEVGGVGADGDTVMAEANATQAPPSAAASLAYRERRNEYTLRSRGTYLTPPGNKQFSHLTKLCYDIFIRNKPPPTAVSAMHGDAPSKRAKGKSTGLSAATGGAPADAIILVPPGFNTLLNMYNVKQFLDRATFEPADAVRAKGDAKPAYIEMTRKGLLGGKKSLKVLICDSVDRLEPGDWDRVVAVFAGGMAWQFHGYKWATPVELFTRVRGYHLKYHDEETSPSVNAWNVRVFSVHRSKRHLDQPLVLDIWADLEKWIATNKPHLLP</sequence>
<reference evidence="7 8" key="1">
    <citation type="submission" date="2009-11" db="EMBL/GenBank/DDBJ databases">
        <title>Annotation of Allomyces macrogynus ATCC 38327.</title>
        <authorList>
            <consortium name="The Broad Institute Genome Sequencing Platform"/>
            <person name="Russ C."/>
            <person name="Cuomo C."/>
            <person name="Burger G."/>
            <person name="Gray M.W."/>
            <person name="Holland P.W.H."/>
            <person name="King N."/>
            <person name="Lang F.B.F."/>
            <person name="Roger A.J."/>
            <person name="Ruiz-Trillo I."/>
            <person name="Young S.K."/>
            <person name="Zeng Q."/>
            <person name="Gargeya S."/>
            <person name="Fitzgerald M."/>
            <person name="Haas B."/>
            <person name="Abouelleil A."/>
            <person name="Alvarado L."/>
            <person name="Arachchi H.M."/>
            <person name="Berlin A."/>
            <person name="Chapman S.B."/>
            <person name="Gearin G."/>
            <person name="Goldberg J."/>
            <person name="Griggs A."/>
            <person name="Gujja S."/>
            <person name="Hansen M."/>
            <person name="Heiman D."/>
            <person name="Howarth C."/>
            <person name="Larimer J."/>
            <person name="Lui A."/>
            <person name="MacDonald P.J.P."/>
            <person name="McCowen C."/>
            <person name="Montmayeur A."/>
            <person name="Murphy C."/>
            <person name="Neiman D."/>
            <person name="Pearson M."/>
            <person name="Priest M."/>
            <person name="Roberts A."/>
            <person name="Saif S."/>
            <person name="Shea T."/>
            <person name="Sisk P."/>
            <person name="Stolte C."/>
            <person name="Sykes S."/>
            <person name="Wortman J."/>
            <person name="Nusbaum C."/>
            <person name="Birren B."/>
        </authorList>
    </citation>
    <scope>NUCLEOTIDE SEQUENCE [LARGE SCALE GENOMIC DNA]</scope>
    <source>
        <strain evidence="7 8">ATCC 38327</strain>
    </source>
</reference>
<dbReference type="PANTHER" id="PTHR12466">
    <property type="entry name" value="CDC73 DOMAIN PROTEIN"/>
    <property type="match status" value="1"/>
</dbReference>